<keyword evidence="3" id="KW-1185">Reference proteome</keyword>
<sequence length="111" mass="11837">MTVIPAVALVVIGSFLAAVGAKITGRENPRVVLSMTHENTATRITTRIRLLRGLGVFALMLGSFYLGPALWPHSFAGPIALSTAVLTIGYFLPHVVITRRHNSAVEGQVTS</sequence>
<evidence type="ECO:0000313" key="3">
    <source>
        <dbReference type="Proteomes" id="UP000703038"/>
    </source>
</evidence>
<feature type="transmembrane region" description="Helical" evidence="1">
    <location>
        <begin position="6"/>
        <end position="25"/>
    </location>
</feature>
<dbReference type="RefSeq" id="WP_204868496.1">
    <property type="nucleotide sequence ID" value="NZ_JAFBBK010000001.1"/>
</dbReference>
<feature type="transmembrane region" description="Helical" evidence="1">
    <location>
        <begin position="50"/>
        <end position="67"/>
    </location>
</feature>
<reference evidence="2 3" key="1">
    <citation type="submission" date="2021-01" db="EMBL/GenBank/DDBJ databases">
        <title>Genomics of switchgrass bacterial isolates.</title>
        <authorList>
            <person name="Shade A."/>
        </authorList>
    </citation>
    <scope>NUCLEOTIDE SEQUENCE [LARGE SCALE GENOMIC DNA]</scope>
    <source>
        <strain evidence="2 3">PvP111</strain>
    </source>
</reference>
<name>A0ABS2KU40_9NOCA</name>
<dbReference type="Proteomes" id="UP000703038">
    <property type="component" value="Unassembled WGS sequence"/>
</dbReference>
<keyword evidence="1" id="KW-0812">Transmembrane</keyword>
<proteinExistence type="predicted"/>
<keyword evidence="1" id="KW-0472">Membrane</keyword>
<gene>
    <name evidence="2" type="ORF">JOE42_002186</name>
</gene>
<dbReference type="EMBL" id="JAFBBK010000001">
    <property type="protein sequence ID" value="MBM7415453.1"/>
    <property type="molecule type" value="Genomic_DNA"/>
</dbReference>
<organism evidence="2 3">
    <name type="scientific">Rhodococcoides corynebacterioides</name>
    <dbReference type="NCBI Taxonomy" id="53972"/>
    <lineage>
        <taxon>Bacteria</taxon>
        <taxon>Bacillati</taxon>
        <taxon>Actinomycetota</taxon>
        <taxon>Actinomycetes</taxon>
        <taxon>Mycobacteriales</taxon>
        <taxon>Nocardiaceae</taxon>
        <taxon>Rhodococcoides</taxon>
    </lineage>
</organism>
<evidence type="ECO:0008006" key="4">
    <source>
        <dbReference type="Google" id="ProtNLM"/>
    </source>
</evidence>
<protein>
    <recommendedName>
        <fullName evidence="4">DUF3784 domain-containing protein</fullName>
    </recommendedName>
</protein>
<comment type="caution">
    <text evidence="2">The sequence shown here is derived from an EMBL/GenBank/DDBJ whole genome shotgun (WGS) entry which is preliminary data.</text>
</comment>
<evidence type="ECO:0000256" key="1">
    <source>
        <dbReference type="SAM" id="Phobius"/>
    </source>
</evidence>
<accession>A0ABS2KU40</accession>
<keyword evidence="1" id="KW-1133">Transmembrane helix</keyword>
<feature type="transmembrane region" description="Helical" evidence="1">
    <location>
        <begin position="73"/>
        <end position="92"/>
    </location>
</feature>
<evidence type="ECO:0000313" key="2">
    <source>
        <dbReference type="EMBL" id="MBM7415453.1"/>
    </source>
</evidence>